<evidence type="ECO:0000313" key="4">
    <source>
        <dbReference type="Proteomes" id="UP000192257"/>
    </source>
</evidence>
<dbReference type="OrthoDB" id="10251424at2759"/>
<dbReference type="FunFam" id="3.30.830.10:FF:000050">
    <property type="entry name" value="Mitochondrial processing peptidase, beta subunit, putative"/>
    <property type="match status" value="1"/>
</dbReference>
<dbReference type="STRING" id="67003.A0A1X0NHX2"/>
<dbReference type="Gene3D" id="3.30.830.10">
    <property type="entry name" value="Metalloenzyme, LuxS/M16 peptidase-like"/>
    <property type="match status" value="2"/>
</dbReference>
<name>A0A1X0NHX2_9TRYP</name>
<dbReference type="Proteomes" id="UP000192257">
    <property type="component" value="Unassembled WGS sequence"/>
</dbReference>
<dbReference type="AlphaFoldDB" id="A0A1X0NHX2"/>
<dbReference type="InterPro" id="IPR007863">
    <property type="entry name" value="Peptidase_M16_C"/>
</dbReference>
<dbReference type="InterPro" id="IPR050361">
    <property type="entry name" value="MPP/UQCRC_Complex"/>
</dbReference>
<evidence type="ECO:0000259" key="2">
    <source>
        <dbReference type="Pfam" id="PF05193"/>
    </source>
</evidence>
<dbReference type="Pfam" id="PF05193">
    <property type="entry name" value="Peptidase_M16_C"/>
    <property type="match status" value="1"/>
</dbReference>
<gene>
    <name evidence="3" type="ORF">TM35_000491240</name>
</gene>
<feature type="domain" description="Peptidase M16 N-terminal" evidence="1">
    <location>
        <begin position="67"/>
        <end position="204"/>
    </location>
</feature>
<accession>A0A1X0NHX2</accession>
<proteinExistence type="predicted"/>
<organism evidence="3 4">
    <name type="scientific">Trypanosoma theileri</name>
    <dbReference type="NCBI Taxonomy" id="67003"/>
    <lineage>
        <taxon>Eukaryota</taxon>
        <taxon>Discoba</taxon>
        <taxon>Euglenozoa</taxon>
        <taxon>Kinetoplastea</taxon>
        <taxon>Metakinetoplastina</taxon>
        <taxon>Trypanosomatida</taxon>
        <taxon>Trypanosomatidae</taxon>
        <taxon>Trypanosoma</taxon>
    </lineage>
</organism>
<feature type="domain" description="Peptidase M16 C-terminal" evidence="2">
    <location>
        <begin position="219"/>
        <end position="430"/>
    </location>
</feature>
<dbReference type="GO" id="GO:0046872">
    <property type="term" value="F:metal ion binding"/>
    <property type="evidence" value="ECO:0007669"/>
    <property type="project" value="InterPro"/>
</dbReference>
<dbReference type="InterPro" id="IPR011765">
    <property type="entry name" value="Pept_M16_N"/>
</dbReference>
<protein>
    <submittedName>
        <fullName evidence="3">Putative mitochondrial processing peptidase, beta subunit</fullName>
    </submittedName>
</protein>
<reference evidence="3 4" key="1">
    <citation type="submission" date="2017-03" db="EMBL/GenBank/DDBJ databases">
        <title>An alternative strategy for trypanosome survival in the mammalian bloodstream revealed through genome and transcriptome analysis of the ubiquitous bovine parasite Trypanosoma (Megatrypanum) theileri.</title>
        <authorList>
            <person name="Kelly S."/>
            <person name="Ivens A."/>
            <person name="Mott A."/>
            <person name="O'Neill E."/>
            <person name="Emms D."/>
            <person name="Macleod O."/>
            <person name="Voorheis P."/>
            <person name="Matthews J."/>
            <person name="Matthews K."/>
            <person name="Carrington M."/>
        </authorList>
    </citation>
    <scope>NUCLEOTIDE SEQUENCE [LARGE SCALE GENOMIC DNA]</scope>
    <source>
        <strain evidence="3">Edinburgh</strain>
    </source>
</reference>
<dbReference type="PANTHER" id="PTHR11851">
    <property type="entry name" value="METALLOPROTEASE"/>
    <property type="match status" value="1"/>
</dbReference>
<dbReference type="Pfam" id="PF00675">
    <property type="entry name" value="Peptidase_M16"/>
    <property type="match status" value="1"/>
</dbReference>
<dbReference type="EMBL" id="NBCO01000049">
    <property type="protein sequence ID" value="ORC84118.1"/>
    <property type="molecule type" value="Genomic_DNA"/>
</dbReference>
<keyword evidence="4" id="KW-1185">Reference proteome</keyword>
<dbReference type="SUPFAM" id="SSF63411">
    <property type="entry name" value="LuxS/MPP-like metallohydrolase"/>
    <property type="match status" value="2"/>
</dbReference>
<dbReference type="GeneID" id="39990306"/>
<dbReference type="GO" id="GO:0005739">
    <property type="term" value="C:mitochondrion"/>
    <property type="evidence" value="ECO:0007669"/>
    <property type="project" value="TreeGrafter"/>
</dbReference>
<dbReference type="PANTHER" id="PTHR11851:SF156">
    <property type="entry name" value="PROCESSING PEPTIDASE, BETA SUBUNIT, PUTATIVE-RELATED"/>
    <property type="match status" value="1"/>
</dbReference>
<evidence type="ECO:0000313" key="3">
    <source>
        <dbReference type="EMBL" id="ORC84118.1"/>
    </source>
</evidence>
<evidence type="ECO:0000259" key="1">
    <source>
        <dbReference type="Pfam" id="PF00675"/>
    </source>
</evidence>
<dbReference type="RefSeq" id="XP_028878184.1">
    <property type="nucleotide sequence ID" value="XM_029030526.1"/>
</dbReference>
<dbReference type="VEuPathDB" id="TriTrypDB:TM35_000491240"/>
<dbReference type="InterPro" id="IPR011249">
    <property type="entry name" value="Metalloenz_LuxS/M16"/>
</dbReference>
<sequence>MSVSFSTLVQRARPASHHATSQALRDVLAKLPPTHISTVGAAGVRVASERAIGAPAALNTTAAAAAAKTTAPRTATVGVWLDAGTRDEAATAAGTARVLHACGLRGTESHTQQQLARAVDELGGQISIDVGREHTRLVMQVARADTEKAVALLADVVRNARLSDADVQAAKETVLREQHDFEKRPDDICMDNLFRCAYDSTTHGLGTPLYGTETGVARVTAEQLKTYRNNILQGDRVVVVGAGDVDHTALERAAEMYFGDLPKGSRKVGNSVKSNNRGNLPESHYVGGEYKLWNLRYKTVHIAWAFETCGVACEDSLPLALACEIPGPFHRSQHELGQHAMHRVLKTFCSLDHSTPTNTHFNEKCIEIANPFLHQYRDTGLCGMYIVGRPAQSGPGDAGAMIEVFQYTMAEWCRICQKMLHKNELEQAKVNLKAQLLFNMDGSMNSAEDIGRQVLHYGRRIPLEEMYARIDDVTPTNVQEVLQHYFYGRKPVYSYLGYCANIPGYDWTQHWSYKYWY</sequence>
<comment type="caution">
    <text evidence="3">The sequence shown here is derived from an EMBL/GenBank/DDBJ whole genome shotgun (WGS) entry which is preliminary data.</text>
</comment>